<protein>
    <recommendedName>
        <fullName evidence="5">Phage-related minor tail protein</fullName>
    </recommendedName>
</protein>
<organism evidence="3 4">
    <name type="scientific">Klenkia soli</name>
    <dbReference type="NCBI Taxonomy" id="1052260"/>
    <lineage>
        <taxon>Bacteria</taxon>
        <taxon>Bacillati</taxon>
        <taxon>Actinomycetota</taxon>
        <taxon>Actinomycetes</taxon>
        <taxon>Geodermatophilales</taxon>
        <taxon>Geodermatophilaceae</taxon>
        <taxon>Klenkia</taxon>
    </lineage>
</organism>
<keyword evidence="2" id="KW-1133">Transmembrane helix</keyword>
<evidence type="ECO:0000256" key="2">
    <source>
        <dbReference type="SAM" id="Phobius"/>
    </source>
</evidence>
<feature type="region of interest" description="Disordered" evidence="1">
    <location>
        <begin position="534"/>
        <end position="560"/>
    </location>
</feature>
<name>A0A1H0SYA0_9ACTN</name>
<gene>
    <name evidence="3" type="ORF">SAMN05660199_03961</name>
</gene>
<keyword evidence="2" id="KW-0472">Membrane</keyword>
<evidence type="ECO:0000313" key="3">
    <source>
        <dbReference type="EMBL" id="SDP46535.1"/>
    </source>
</evidence>
<evidence type="ECO:0000256" key="1">
    <source>
        <dbReference type="SAM" id="MobiDB-lite"/>
    </source>
</evidence>
<proteinExistence type="predicted"/>
<accession>A0A1H0SYA0</accession>
<feature type="transmembrane region" description="Helical" evidence="2">
    <location>
        <begin position="423"/>
        <end position="445"/>
    </location>
</feature>
<feature type="compositionally biased region" description="Polar residues" evidence="1">
    <location>
        <begin position="541"/>
        <end position="559"/>
    </location>
</feature>
<feature type="transmembrane region" description="Helical" evidence="2">
    <location>
        <begin position="357"/>
        <end position="375"/>
    </location>
</feature>
<evidence type="ECO:0000313" key="4">
    <source>
        <dbReference type="Proteomes" id="UP000199088"/>
    </source>
</evidence>
<dbReference type="EMBL" id="FNIR01000014">
    <property type="protein sequence ID" value="SDP46535.1"/>
    <property type="molecule type" value="Genomic_DNA"/>
</dbReference>
<keyword evidence="2" id="KW-0812">Transmembrane</keyword>
<reference evidence="4" key="1">
    <citation type="submission" date="2016-10" db="EMBL/GenBank/DDBJ databases">
        <authorList>
            <person name="Varghese N."/>
            <person name="Submissions S."/>
        </authorList>
    </citation>
    <scope>NUCLEOTIDE SEQUENCE [LARGE SCALE GENOMIC DNA]</scope>
    <source>
        <strain evidence="4">DSM 45843</strain>
    </source>
</reference>
<dbReference type="AlphaFoldDB" id="A0A1H0SYA0"/>
<keyword evidence="4" id="KW-1185">Reference proteome</keyword>
<dbReference type="STRING" id="1052260.SAMN05660199_03961"/>
<dbReference type="OrthoDB" id="5194982at2"/>
<evidence type="ECO:0008006" key="5">
    <source>
        <dbReference type="Google" id="ProtNLM"/>
    </source>
</evidence>
<dbReference type="Proteomes" id="UP000199088">
    <property type="component" value="Unassembled WGS sequence"/>
</dbReference>
<dbReference type="RefSeq" id="WP_091248774.1">
    <property type="nucleotide sequence ID" value="NZ_FNIR01000014.1"/>
</dbReference>
<sequence length="998" mass="101765">MSSPLTERLRLEVDADTSRGQGAFDRLARSADETARRARSSGEDVAAAADKVAQARLKEQDAAGKLSVAETRLEEVRGRHAAGSSQVVAAEENVAAAQRRVQAASGATARAVEEQTVVQRRAGEAVEEHARRQDILGQSTGRTTEALHSAVTAAAALAAAGLAAGINETVTAYADGARSAGLFANATNSSTEEAGRLLGLVGALGLDINDLIEIQAEFAQKSGDLDQVGVTLQKNADGTVNWTTTIEATLVALQKIPDATARNAAGFKFFGEEGYKQLQRLVNGGVSVADALEQIGTPFDDSDVAAAAEFDATMMQVKLSGGELARTVGSELLPVVTALFGAFQVAAGVIGSIPAPIGLAVVAAVGLGVAQRVAATEGTFLATALLGAQGAAARFSATAAASGASTAVLSAGLAGARAAGAGLLGIVGGPLGAALLAAGAGFALLNSNTGENSEQAEASARANDDLASALKETNGVITESVRRQAALSAQQSGLLDTATAAGVAQGDVTEALLGNEAAYDRVRTALEAYQAAGTTRRESNLGVTSEQLNDQAEAAQSAQGELERLAGTTADQVSQEQQLSSELDVTVDAQARSTAATEALNAAIEAGQTTGATYAQLVRDAALAQGEATAATDRSKAAIDAYIASTQLAVQTTLDSINAQLGQQDAQYAFLNAIDAANSAVDDQATLVDEVAQANTRLQSSAIQVAGAAADAAVAAAAAAGQPLDDLAEAQVRADATIASLQESLNNPNLSQGVRDQIQGIVDQLVVAKDNGTIQATLEAVGVAETTTELDTATEDRDVTVQIDSTGGPAVINYLRNDIAGGTYLATVRLESRNGPEVIRYINSIIEAQRQALIFVESRGGPAADNYIDSIAEQNRLALIYVESRGGPAVDDYLDRLARTRTATIQVRQQAVGPPVASSGLMGAPMPGLRGAPEITGLGGSGARVGEVTLDLDIKATGTLDRGVAALMSSGGASRGQQMIRDIRAAERQGGTGWRKRL</sequence>